<name>A0AA36KMW9_ACINO</name>
<comment type="catalytic activity">
    <reaction evidence="2">
        <text>2 GTP = 3',3'-c-di-GMP + 2 diphosphate</text>
        <dbReference type="Rhea" id="RHEA:24898"/>
        <dbReference type="ChEBI" id="CHEBI:33019"/>
        <dbReference type="ChEBI" id="CHEBI:37565"/>
        <dbReference type="ChEBI" id="CHEBI:58805"/>
        <dbReference type="EC" id="2.7.7.65"/>
    </reaction>
</comment>
<dbReference type="Gene3D" id="3.30.70.270">
    <property type="match status" value="1"/>
</dbReference>
<dbReference type="InterPro" id="IPR043128">
    <property type="entry name" value="Rev_trsase/Diguanyl_cyclase"/>
</dbReference>
<evidence type="ECO:0000313" key="4">
    <source>
        <dbReference type="EMBL" id="CDI28678.1"/>
    </source>
</evidence>
<proteinExistence type="predicted"/>
<dbReference type="GO" id="GO:0052621">
    <property type="term" value="F:diguanylate cyclase activity"/>
    <property type="evidence" value="ECO:0007669"/>
    <property type="project" value="UniProtKB-EC"/>
</dbReference>
<dbReference type="Pfam" id="PF00990">
    <property type="entry name" value="GGDEF"/>
    <property type="match status" value="1"/>
</dbReference>
<dbReference type="PANTHER" id="PTHR45138">
    <property type="entry name" value="REGULATORY COMPONENTS OF SENSORY TRANSDUCTION SYSTEM"/>
    <property type="match status" value="1"/>
</dbReference>
<organism evidence="4 5">
    <name type="scientific">Acinetobacter nosocomialis 28F</name>
    <dbReference type="NCBI Taxonomy" id="1147131"/>
    <lineage>
        <taxon>Bacteria</taxon>
        <taxon>Pseudomonadati</taxon>
        <taxon>Pseudomonadota</taxon>
        <taxon>Gammaproteobacteria</taxon>
        <taxon>Moraxellales</taxon>
        <taxon>Moraxellaceae</taxon>
        <taxon>Acinetobacter</taxon>
        <taxon>Acinetobacter calcoaceticus/baumannii complex</taxon>
    </lineage>
</organism>
<dbReference type="SUPFAM" id="SSF55073">
    <property type="entry name" value="Nucleotide cyclase"/>
    <property type="match status" value="1"/>
</dbReference>
<dbReference type="Proteomes" id="UP000019193">
    <property type="component" value="Unassembled WGS sequence"/>
</dbReference>
<evidence type="ECO:0000256" key="1">
    <source>
        <dbReference type="ARBA" id="ARBA00012528"/>
    </source>
</evidence>
<evidence type="ECO:0000259" key="3">
    <source>
        <dbReference type="PROSITE" id="PS50887"/>
    </source>
</evidence>
<dbReference type="EC" id="2.7.7.65" evidence="1"/>
<evidence type="ECO:0000313" key="5">
    <source>
        <dbReference type="Proteomes" id="UP000019193"/>
    </source>
</evidence>
<accession>A0AA36KMW9</accession>
<dbReference type="PROSITE" id="PS50887">
    <property type="entry name" value="GGDEF"/>
    <property type="match status" value="1"/>
</dbReference>
<dbReference type="InterPro" id="IPR029787">
    <property type="entry name" value="Nucleotide_cyclase"/>
</dbReference>
<reference evidence="4 5" key="1">
    <citation type="submission" date="2013-06" db="EMBL/GenBank/DDBJ databases">
        <title>Comparative analysis of genomes of multi-drug Acinetobacter sp. from Colombian Hospitals.</title>
        <authorList>
            <person name="Barreto-Hernandez E."/>
            <person name="Gonzalez E.B."/>
            <person name="Cepeda L.A."/>
            <person name="Valenzuela E.M."/>
            <person name="Falquet L."/>
            <person name="Reguero M.T."/>
            <person name="Mantilla R."/>
        </authorList>
    </citation>
    <scope>NUCLEOTIDE SEQUENCE [LARGE SCALE GENOMIC DNA]</scope>
    <source>
        <strain evidence="4 5">28F</strain>
    </source>
</reference>
<dbReference type="EMBL" id="CBSD020000138">
    <property type="protein sequence ID" value="CDI28678.1"/>
    <property type="molecule type" value="Genomic_DNA"/>
</dbReference>
<dbReference type="AlphaFoldDB" id="A0AA36KMW9"/>
<dbReference type="GO" id="GO:0043709">
    <property type="term" value="P:cell adhesion involved in single-species biofilm formation"/>
    <property type="evidence" value="ECO:0007669"/>
    <property type="project" value="TreeGrafter"/>
</dbReference>
<keyword evidence="5" id="KW-1185">Reference proteome</keyword>
<dbReference type="GO" id="GO:1902201">
    <property type="term" value="P:negative regulation of bacterial-type flagellum-dependent cell motility"/>
    <property type="evidence" value="ECO:0007669"/>
    <property type="project" value="TreeGrafter"/>
</dbReference>
<feature type="domain" description="GGDEF" evidence="3">
    <location>
        <begin position="1"/>
        <end position="74"/>
    </location>
</feature>
<gene>
    <name evidence="4" type="ORF">ANICBIBUN_P2_18478</name>
</gene>
<dbReference type="GO" id="GO:0005886">
    <property type="term" value="C:plasma membrane"/>
    <property type="evidence" value="ECO:0007669"/>
    <property type="project" value="TreeGrafter"/>
</dbReference>
<comment type="caution">
    <text evidence="4">The sequence shown here is derived from an EMBL/GenBank/DDBJ whole genome shotgun (WGS) entry which is preliminary data.</text>
</comment>
<dbReference type="InterPro" id="IPR050469">
    <property type="entry name" value="Diguanylate_Cyclase"/>
</dbReference>
<sequence length="74" mass="8208">MLILPGTDIVSANKTLEKLRLVVANHEWPLRQLTVSIGLASADLFNDKKQLLEAADQMLYKAKAQGHNQTSVFC</sequence>
<dbReference type="PANTHER" id="PTHR45138:SF9">
    <property type="entry name" value="DIGUANYLATE CYCLASE DGCM-RELATED"/>
    <property type="match status" value="1"/>
</dbReference>
<protein>
    <recommendedName>
        <fullName evidence="1">diguanylate cyclase</fullName>
        <ecNumber evidence="1">2.7.7.65</ecNumber>
    </recommendedName>
</protein>
<dbReference type="InterPro" id="IPR000160">
    <property type="entry name" value="GGDEF_dom"/>
</dbReference>
<evidence type="ECO:0000256" key="2">
    <source>
        <dbReference type="ARBA" id="ARBA00034247"/>
    </source>
</evidence>